<gene>
    <name evidence="1" type="ORF">GEV02_21215</name>
</gene>
<organism evidence="1 2">
    <name type="scientific">Rugamonas aquatica</name>
    <dbReference type="NCBI Taxonomy" id="2743357"/>
    <lineage>
        <taxon>Bacteria</taxon>
        <taxon>Pseudomonadati</taxon>
        <taxon>Pseudomonadota</taxon>
        <taxon>Betaproteobacteria</taxon>
        <taxon>Burkholderiales</taxon>
        <taxon>Oxalobacteraceae</taxon>
        <taxon>Telluria group</taxon>
        <taxon>Rugamonas</taxon>
    </lineage>
</organism>
<proteinExistence type="predicted"/>
<protein>
    <submittedName>
        <fullName evidence="1">Uncharacterized protein</fullName>
    </submittedName>
</protein>
<dbReference type="EMBL" id="WHUG01000009">
    <property type="protein sequence ID" value="MQA40676.1"/>
    <property type="molecule type" value="Genomic_DNA"/>
</dbReference>
<keyword evidence="2" id="KW-1185">Reference proteome</keyword>
<dbReference type="Proteomes" id="UP000440498">
    <property type="component" value="Unassembled WGS sequence"/>
</dbReference>
<dbReference type="AlphaFoldDB" id="A0A6A7N6L6"/>
<reference evidence="1 2" key="1">
    <citation type="submission" date="2019-10" db="EMBL/GenBank/DDBJ databases">
        <title>Two novel species isolated from a subtropical stream in China.</title>
        <authorList>
            <person name="Lu H."/>
        </authorList>
    </citation>
    <scope>NUCLEOTIDE SEQUENCE [LARGE SCALE GENOMIC DNA]</scope>
    <source>
        <strain evidence="1 2">FT29W</strain>
    </source>
</reference>
<dbReference type="RefSeq" id="WP_152839971.1">
    <property type="nucleotide sequence ID" value="NZ_WHUG01000009.1"/>
</dbReference>
<evidence type="ECO:0000313" key="2">
    <source>
        <dbReference type="Proteomes" id="UP000440498"/>
    </source>
</evidence>
<accession>A0A6A7N6L6</accession>
<comment type="caution">
    <text evidence="1">The sequence shown here is derived from an EMBL/GenBank/DDBJ whole genome shotgun (WGS) entry which is preliminary data.</text>
</comment>
<name>A0A6A7N6L6_9BURK</name>
<evidence type="ECO:0000313" key="1">
    <source>
        <dbReference type="EMBL" id="MQA40676.1"/>
    </source>
</evidence>
<sequence length="115" mass="12869">MLTLSEAQWQALQLGEAHQFLTMVADHFLASRPDMLALPGREAVRARMKIAHDFAARLGFTSAPHIIRLMYLGADAPTAFDDPAFARYLLKPGATPEQRLDDLDAIMRHKLKGNR</sequence>